<dbReference type="Pfam" id="PF00561">
    <property type="entry name" value="Abhydrolase_1"/>
    <property type="match status" value="1"/>
</dbReference>
<evidence type="ECO:0000259" key="4">
    <source>
        <dbReference type="Pfam" id="PF00561"/>
    </source>
</evidence>
<dbReference type="SUPFAM" id="SSF53474">
    <property type="entry name" value="alpha/beta-Hydrolases"/>
    <property type="match status" value="1"/>
</dbReference>
<evidence type="ECO:0000259" key="5">
    <source>
        <dbReference type="Pfam" id="PF08386"/>
    </source>
</evidence>
<dbReference type="InterPro" id="IPR051601">
    <property type="entry name" value="Serine_prot/Carboxylest_S33"/>
</dbReference>
<evidence type="ECO:0000256" key="2">
    <source>
        <dbReference type="ARBA" id="ARBA00022729"/>
    </source>
</evidence>
<dbReference type="Proteomes" id="UP000327294">
    <property type="component" value="Chromosome"/>
</dbReference>
<dbReference type="GO" id="GO:0016787">
    <property type="term" value="F:hydrolase activity"/>
    <property type="evidence" value="ECO:0007669"/>
    <property type="project" value="UniProtKB-KW"/>
</dbReference>
<accession>A0A5P8KEB9</accession>
<reference evidence="6 7" key="1">
    <citation type="submission" date="2019-10" db="EMBL/GenBank/DDBJ databases">
        <title>Streptomyces sp. strain GY16 isolated from leaves of Broussonetia papyrifera.</title>
        <authorList>
            <person name="Mo P."/>
        </authorList>
    </citation>
    <scope>NUCLEOTIDE SEQUENCE [LARGE SCALE GENOMIC DNA]</scope>
    <source>
        <strain evidence="6 7">GY16</strain>
    </source>
</reference>
<dbReference type="InterPro" id="IPR013595">
    <property type="entry name" value="Pept_S33_TAP-like_C"/>
</dbReference>
<dbReference type="InterPro" id="IPR029058">
    <property type="entry name" value="AB_hydrolase_fold"/>
</dbReference>
<keyword evidence="3 6" id="KW-0378">Hydrolase</keyword>
<keyword evidence="7" id="KW-1185">Reference proteome</keyword>
<dbReference type="Gene3D" id="3.40.50.1820">
    <property type="entry name" value="alpha/beta hydrolase"/>
    <property type="match status" value="1"/>
</dbReference>
<feature type="domain" description="Peptidase S33 tripeptidyl aminopeptidase-like C-terminal" evidence="5">
    <location>
        <begin position="417"/>
        <end position="505"/>
    </location>
</feature>
<dbReference type="EMBL" id="CP045096">
    <property type="protein sequence ID" value="QFR01626.1"/>
    <property type="molecule type" value="Genomic_DNA"/>
</dbReference>
<evidence type="ECO:0000256" key="3">
    <source>
        <dbReference type="ARBA" id="ARBA00022801"/>
    </source>
</evidence>
<evidence type="ECO:0000313" key="7">
    <source>
        <dbReference type="Proteomes" id="UP000327294"/>
    </source>
</evidence>
<name>A0A5P8KEB9_9ACTN</name>
<comment type="similarity">
    <text evidence="1">Belongs to the peptidase S33 family.</text>
</comment>
<dbReference type="PANTHER" id="PTHR43248:SF29">
    <property type="entry name" value="TRIPEPTIDYL AMINOPEPTIDASE"/>
    <property type="match status" value="1"/>
</dbReference>
<dbReference type="InterPro" id="IPR000073">
    <property type="entry name" value="AB_hydrolase_1"/>
</dbReference>
<dbReference type="Pfam" id="PF08386">
    <property type="entry name" value="Abhydrolase_4"/>
    <property type="match status" value="1"/>
</dbReference>
<dbReference type="RefSeq" id="WP_152172953.1">
    <property type="nucleotide sequence ID" value="NZ_CP045096.1"/>
</dbReference>
<dbReference type="AlphaFoldDB" id="A0A5P8KEB9"/>
<dbReference type="KEGG" id="sphv:F9278_41720"/>
<dbReference type="PANTHER" id="PTHR43248">
    <property type="entry name" value="2-SUCCINYL-6-HYDROXY-2,4-CYCLOHEXADIENE-1-CARBOXYLATE SYNTHASE"/>
    <property type="match status" value="1"/>
</dbReference>
<protein>
    <submittedName>
        <fullName evidence="6">Alpha/beta hydrolase</fullName>
    </submittedName>
</protein>
<keyword evidence="2" id="KW-0732">Signal</keyword>
<evidence type="ECO:0000313" key="6">
    <source>
        <dbReference type="EMBL" id="QFR01626.1"/>
    </source>
</evidence>
<evidence type="ECO:0000256" key="1">
    <source>
        <dbReference type="ARBA" id="ARBA00010088"/>
    </source>
</evidence>
<gene>
    <name evidence="6" type="ORF">F9278_41720</name>
</gene>
<proteinExistence type="inferred from homology"/>
<organism evidence="6 7">
    <name type="scientific">Streptomyces phaeolivaceus</name>
    <dbReference type="NCBI Taxonomy" id="2653200"/>
    <lineage>
        <taxon>Bacteria</taxon>
        <taxon>Bacillati</taxon>
        <taxon>Actinomycetota</taxon>
        <taxon>Actinomycetes</taxon>
        <taxon>Kitasatosporales</taxon>
        <taxon>Streptomycetaceae</taxon>
        <taxon>Streptomyces</taxon>
    </lineage>
</organism>
<feature type="domain" description="AB hydrolase-1" evidence="4">
    <location>
        <begin position="100"/>
        <end position="256"/>
    </location>
</feature>
<sequence length="508" mass="54399">MKDLPGRMVAGWRATAATVAGALILWGTGVAPAVAATEPAPPGGVPGVRLPELKWTDCGGGFDCATAEVPLDYRHPDGVTISLGLSRKSAADPAHKIGTLFLNQGGPGGSSGGLLYYMGTDGPAEIRSRYDLVIVDPRGGGRSAPVRCESTREWMDSWETATARPTQGGFDRAVSLGRQFNDACQRHSGDLLPYIGTEYSARDLDVVRAALGEKKFNWYGLSYGTYLGTVYASLFPEKVGVMALDGAYDPNAYANDPYRYDRGQYLAVDAALGRFLDWCERTPDDCSFGDGDPRQAYLDLQAALDAEPIRDADGRLVANGAWLTMMVTYALGSGDDYWPTLAQQLVDAQHRTGDLLSGMEGEAQFQTENAAIECADRAFPRSLDLLHDRLRSETAEAPLNGPALAYGPPNYDQGHATACTQWPAKRLSRYSGPFDAKGSAPILVVGNTGDPDTPYQDAVTLSRTLDNAHLLTVRGEGHTGTGSECAWNATMDYLATGALPRQTECPGH</sequence>